<evidence type="ECO:0000313" key="2">
    <source>
        <dbReference type="Proteomes" id="UP000823775"/>
    </source>
</evidence>
<comment type="caution">
    <text evidence="1">The sequence shown here is derived from an EMBL/GenBank/DDBJ whole genome shotgun (WGS) entry which is preliminary data.</text>
</comment>
<protein>
    <submittedName>
        <fullName evidence="1">Uncharacterized protein</fullName>
    </submittedName>
</protein>
<keyword evidence="2" id="KW-1185">Reference proteome</keyword>
<accession>A0ABS8WPP0</accession>
<gene>
    <name evidence="1" type="ORF">HAX54_000149</name>
</gene>
<proteinExistence type="predicted"/>
<organism evidence="1 2">
    <name type="scientific">Datura stramonium</name>
    <name type="common">Jimsonweed</name>
    <name type="synonym">Common thornapple</name>
    <dbReference type="NCBI Taxonomy" id="4076"/>
    <lineage>
        <taxon>Eukaryota</taxon>
        <taxon>Viridiplantae</taxon>
        <taxon>Streptophyta</taxon>
        <taxon>Embryophyta</taxon>
        <taxon>Tracheophyta</taxon>
        <taxon>Spermatophyta</taxon>
        <taxon>Magnoliopsida</taxon>
        <taxon>eudicotyledons</taxon>
        <taxon>Gunneridae</taxon>
        <taxon>Pentapetalae</taxon>
        <taxon>asterids</taxon>
        <taxon>lamiids</taxon>
        <taxon>Solanales</taxon>
        <taxon>Solanaceae</taxon>
        <taxon>Solanoideae</taxon>
        <taxon>Datureae</taxon>
        <taxon>Datura</taxon>
    </lineage>
</organism>
<dbReference type="EMBL" id="JACEIK010010003">
    <property type="protein sequence ID" value="MCE3214862.1"/>
    <property type="molecule type" value="Genomic_DNA"/>
</dbReference>
<evidence type="ECO:0000313" key="1">
    <source>
        <dbReference type="EMBL" id="MCE3214862.1"/>
    </source>
</evidence>
<reference evidence="1 2" key="1">
    <citation type="journal article" date="2021" name="BMC Genomics">
        <title>Datura genome reveals duplications of psychoactive alkaloid biosynthetic genes and high mutation rate following tissue culture.</title>
        <authorList>
            <person name="Rajewski A."/>
            <person name="Carter-House D."/>
            <person name="Stajich J."/>
            <person name="Litt A."/>
        </authorList>
    </citation>
    <scope>NUCLEOTIDE SEQUENCE [LARGE SCALE GENOMIC DNA]</scope>
    <source>
        <strain evidence="1">AR-01</strain>
    </source>
</reference>
<sequence>MENLQENIELLVNGDRYSGGEASAVRCNGNTTTAIDDGKQCDDEWLVPEESIQASGNDLSGPYLRGASRRAYEWSGYYVGTVHGFRQSPAGYDWKDRDKTLWHVCTMIFCVSVYGDMMVACAQNLTNGMI</sequence>
<dbReference type="Proteomes" id="UP000823775">
    <property type="component" value="Unassembled WGS sequence"/>
</dbReference>
<name>A0ABS8WPP0_DATST</name>